<evidence type="ECO:0000256" key="8">
    <source>
        <dbReference type="ARBA" id="ARBA00023143"/>
    </source>
</evidence>
<feature type="transmembrane region" description="Helical" evidence="10">
    <location>
        <begin position="174"/>
        <end position="204"/>
    </location>
</feature>
<reference evidence="11 12" key="1">
    <citation type="submission" date="2014-08" db="EMBL/GenBank/DDBJ databases">
        <authorList>
            <person name="Hassan Y.I."/>
            <person name="Lepp D."/>
            <person name="Zhou T."/>
        </authorList>
    </citation>
    <scope>NUCLEOTIDE SEQUENCE [LARGE SCALE GENOMIC DNA]</scope>
    <source>
        <strain evidence="11 12">IFO13584</strain>
    </source>
</reference>
<dbReference type="EMBL" id="JQGC01000035">
    <property type="protein sequence ID" value="KFL28450.1"/>
    <property type="molecule type" value="Genomic_DNA"/>
</dbReference>
<dbReference type="PANTHER" id="PTHR30065:SF8">
    <property type="entry name" value="FLAGELLAR BIOSYNTHETIC PROTEIN FLIR"/>
    <property type="match status" value="1"/>
</dbReference>
<keyword evidence="8 10" id="KW-0975">Bacterial flagellum</keyword>
<feature type="transmembrane region" description="Helical" evidence="10">
    <location>
        <begin position="127"/>
        <end position="154"/>
    </location>
</feature>
<organism evidence="11 12">
    <name type="scientific">Devosia riboflavina</name>
    <dbReference type="NCBI Taxonomy" id="46914"/>
    <lineage>
        <taxon>Bacteria</taxon>
        <taxon>Pseudomonadati</taxon>
        <taxon>Pseudomonadota</taxon>
        <taxon>Alphaproteobacteria</taxon>
        <taxon>Hyphomicrobiales</taxon>
        <taxon>Devosiaceae</taxon>
        <taxon>Devosia</taxon>
    </lineage>
</organism>
<comment type="caution">
    <text evidence="11">The sequence shown here is derived from an EMBL/GenBank/DDBJ whole genome shotgun (WGS) entry which is preliminary data.</text>
</comment>
<evidence type="ECO:0000256" key="2">
    <source>
        <dbReference type="ARBA" id="ARBA00009772"/>
    </source>
</evidence>
<dbReference type="GO" id="GO:0044780">
    <property type="term" value="P:bacterial-type flagellum assembly"/>
    <property type="evidence" value="ECO:0007669"/>
    <property type="project" value="UniProtKB-UniRule"/>
</dbReference>
<dbReference type="GO" id="GO:0009425">
    <property type="term" value="C:bacterial-type flagellum basal body"/>
    <property type="evidence" value="ECO:0007669"/>
    <property type="project" value="UniProtKB-SubCell"/>
</dbReference>
<dbReference type="GO" id="GO:0005886">
    <property type="term" value="C:plasma membrane"/>
    <property type="evidence" value="ECO:0007669"/>
    <property type="project" value="UniProtKB-SubCell"/>
</dbReference>
<dbReference type="InterPro" id="IPR006303">
    <property type="entry name" value="FliR"/>
</dbReference>
<feature type="transmembrane region" description="Helical" evidence="10">
    <location>
        <begin position="82"/>
        <end position="106"/>
    </location>
</feature>
<feature type="transmembrane region" description="Helical" evidence="10">
    <location>
        <begin position="12"/>
        <end position="30"/>
    </location>
</feature>
<dbReference type="PANTHER" id="PTHR30065">
    <property type="entry name" value="FLAGELLAR BIOSYNTHETIC PROTEIN FLIR"/>
    <property type="match status" value="1"/>
</dbReference>
<evidence type="ECO:0000256" key="3">
    <source>
        <dbReference type="ARBA" id="ARBA00021717"/>
    </source>
</evidence>
<dbReference type="GO" id="GO:0006605">
    <property type="term" value="P:protein targeting"/>
    <property type="evidence" value="ECO:0007669"/>
    <property type="project" value="UniProtKB-UniRule"/>
</dbReference>
<gene>
    <name evidence="11" type="ORF">JP75_24640</name>
</gene>
<keyword evidence="7 10" id="KW-0472">Membrane</keyword>
<dbReference type="Proteomes" id="UP000028981">
    <property type="component" value="Unassembled WGS sequence"/>
</dbReference>
<protein>
    <recommendedName>
        <fullName evidence="3 9">Flagellar biosynthetic protein FliR</fullName>
    </recommendedName>
</protein>
<evidence type="ECO:0000313" key="12">
    <source>
        <dbReference type="Proteomes" id="UP000028981"/>
    </source>
</evidence>
<comment type="subcellular location">
    <subcellularLocation>
        <location evidence="10">Cell membrane</location>
        <topology evidence="10">Multi-pass membrane protein</topology>
    </subcellularLocation>
    <subcellularLocation>
        <location evidence="10">Bacterial flagellum basal body</location>
    </subcellularLocation>
</comment>
<evidence type="ECO:0000256" key="9">
    <source>
        <dbReference type="NCBIfam" id="TIGR01400"/>
    </source>
</evidence>
<dbReference type="RefSeq" id="WP_035087517.1">
    <property type="nucleotide sequence ID" value="NZ_JQGC01000035.1"/>
</dbReference>
<feature type="transmembrane region" description="Helical" evidence="10">
    <location>
        <begin position="42"/>
        <end position="62"/>
    </location>
</feature>
<name>A0A087LUZ7_9HYPH</name>
<keyword evidence="6 10" id="KW-1133">Transmembrane helix</keyword>
<sequence>MFTLNLDWAPAAAFTYLILFARIGAMLMLMPALGEDTIPMRLRLAFGLTFTFVLYPLLSSIMPPMPQDIPGMVALLFHELAVGLIIGGIVRITTMATQIAGAVVAFQAGLSGAMAADPTQQGMQSAVFTSFLSFLGITLIFATDLHHMALAAIYDSYDVFSPTMPIMSEDAMQLALKTVAGAFSVGVQMSAPFIVFGLVFNLGAGILSRLMPQLQVYFILMPANILAGLVLFALLLMMMMGWYLSAFENHLAMWRG</sequence>
<evidence type="ECO:0000256" key="10">
    <source>
        <dbReference type="RuleBase" id="RU362071"/>
    </source>
</evidence>
<accession>A0A087LUZ7</accession>
<dbReference type="NCBIfam" id="TIGR01400">
    <property type="entry name" value="fliR"/>
    <property type="match status" value="1"/>
</dbReference>
<evidence type="ECO:0000256" key="1">
    <source>
        <dbReference type="ARBA" id="ARBA00002578"/>
    </source>
</evidence>
<keyword evidence="5 10" id="KW-0812">Transmembrane</keyword>
<proteinExistence type="inferred from homology"/>
<evidence type="ECO:0000256" key="4">
    <source>
        <dbReference type="ARBA" id="ARBA00022475"/>
    </source>
</evidence>
<evidence type="ECO:0000256" key="7">
    <source>
        <dbReference type="ARBA" id="ARBA00023136"/>
    </source>
</evidence>
<dbReference type="OrthoDB" id="9779817at2"/>
<keyword evidence="4 10" id="KW-1003">Cell membrane</keyword>
<evidence type="ECO:0000256" key="5">
    <source>
        <dbReference type="ARBA" id="ARBA00022692"/>
    </source>
</evidence>
<dbReference type="Pfam" id="PF01311">
    <property type="entry name" value="Bac_export_1"/>
    <property type="match status" value="1"/>
</dbReference>
<dbReference type="STRING" id="46914.JP75_24640"/>
<comment type="similarity">
    <text evidence="2 10">Belongs to the FliR/MopE/SpaR family.</text>
</comment>
<evidence type="ECO:0000313" key="11">
    <source>
        <dbReference type="EMBL" id="KFL28450.1"/>
    </source>
</evidence>
<evidence type="ECO:0000256" key="6">
    <source>
        <dbReference type="ARBA" id="ARBA00022989"/>
    </source>
</evidence>
<keyword evidence="11" id="KW-0282">Flagellum</keyword>
<dbReference type="InterPro" id="IPR002010">
    <property type="entry name" value="T3SS_IM_R"/>
</dbReference>
<keyword evidence="11" id="KW-0969">Cilium</keyword>
<dbReference type="PRINTS" id="PR00953">
    <property type="entry name" value="TYPE3IMRPROT"/>
</dbReference>
<feature type="transmembrane region" description="Helical" evidence="10">
    <location>
        <begin position="216"/>
        <end position="244"/>
    </location>
</feature>
<dbReference type="AlphaFoldDB" id="A0A087LUZ7"/>
<keyword evidence="11" id="KW-0966">Cell projection</keyword>
<keyword evidence="12" id="KW-1185">Reference proteome</keyword>
<comment type="function">
    <text evidence="1 10">Role in flagellar biosynthesis.</text>
</comment>